<dbReference type="Proteomes" id="UP001432322">
    <property type="component" value="Unassembled WGS sequence"/>
</dbReference>
<keyword evidence="3" id="KW-1185">Reference proteome</keyword>
<name>A0AAV5V7I3_9BILA</name>
<accession>A0AAV5V7I3</accession>
<feature type="non-terminal residue" evidence="2">
    <location>
        <position position="1"/>
    </location>
</feature>
<gene>
    <name evidence="2" type="ORF">PFISCL1PPCAC_5958</name>
</gene>
<proteinExistence type="predicted"/>
<protein>
    <submittedName>
        <fullName evidence="2">Uncharacterized protein</fullName>
    </submittedName>
</protein>
<evidence type="ECO:0000313" key="3">
    <source>
        <dbReference type="Proteomes" id="UP001432322"/>
    </source>
</evidence>
<dbReference type="EMBL" id="BTSY01000002">
    <property type="protein sequence ID" value="GMT14661.1"/>
    <property type="molecule type" value="Genomic_DNA"/>
</dbReference>
<feature type="compositionally biased region" description="Basic and acidic residues" evidence="1">
    <location>
        <begin position="191"/>
        <end position="202"/>
    </location>
</feature>
<feature type="non-terminal residue" evidence="2">
    <location>
        <position position="239"/>
    </location>
</feature>
<reference evidence="2" key="1">
    <citation type="submission" date="2023-10" db="EMBL/GenBank/DDBJ databases">
        <title>Genome assembly of Pristionchus species.</title>
        <authorList>
            <person name="Yoshida K."/>
            <person name="Sommer R.J."/>
        </authorList>
    </citation>
    <scope>NUCLEOTIDE SEQUENCE</scope>
    <source>
        <strain evidence="2">RS5133</strain>
    </source>
</reference>
<feature type="compositionally biased region" description="Basic and acidic residues" evidence="1">
    <location>
        <begin position="228"/>
        <end position="239"/>
    </location>
</feature>
<feature type="compositionally biased region" description="Basic and acidic residues" evidence="1">
    <location>
        <begin position="1"/>
        <end position="21"/>
    </location>
</feature>
<comment type="caution">
    <text evidence="2">The sequence shown here is derived from an EMBL/GenBank/DDBJ whole genome shotgun (WGS) entry which is preliminary data.</text>
</comment>
<feature type="compositionally biased region" description="Basic and acidic residues" evidence="1">
    <location>
        <begin position="94"/>
        <end position="129"/>
    </location>
</feature>
<feature type="compositionally biased region" description="Basic and acidic residues" evidence="1">
    <location>
        <begin position="48"/>
        <end position="85"/>
    </location>
</feature>
<dbReference type="AlphaFoldDB" id="A0AAV5V7I3"/>
<sequence>RNSGKKKEGTLDTTQEPKEECTGPSGGNNYDSPVISEAGDVSGVRMPESGEKDKEKKEEVKKTKSKEEMEKQAENDANYKRKVMEEVTNLARKMSREEIEEDKKDEEKKKKNQRKYDKAFSPILKEKPVENNYSKSKSDSKKKKKSKIREEINGGKKPEYIKIEQEDDHADERPHPTLKRTNGTARTPPPMRDDQQNRKRDENDDVIINLLRENKEKEQRSGRPVRAPHFDELEHPRLR</sequence>
<feature type="compositionally biased region" description="Basic and acidic residues" evidence="1">
    <location>
        <begin position="148"/>
        <end position="175"/>
    </location>
</feature>
<organism evidence="2 3">
    <name type="scientific">Pristionchus fissidentatus</name>
    <dbReference type="NCBI Taxonomy" id="1538716"/>
    <lineage>
        <taxon>Eukaryota</taxon>
        <taxon>Metazoa</taxon>
        <taxon>Ecdysozoa</taxon>
        <taxon>Nematoda</taxon>
        <taxon>Chromadorea</taxon>
        <taxon>Rhabditida</taxon>
        <taxon>Rhabditina</taxon>
        <taxon>Diplogasteromorpha</taxon>
        <taxon>Diplogasteroidea</taxon>
        <taxon>Neodiplogasteridae</taxon>
        <taxon>Pristionchus</taxon>
    </lineage>
</organism>
<feature type="compositionally biased region" description="Basic and acidic residues" evidence="1">
    <location>
        <begin position="212"/>
        <end position="221"/>
    </location>
</feature>
<feature type="region of interest" description="Disordered" evidence="1">
    <location>
        <begin position="1"/>
        <end position="239"/>
    </location>
</feature>
<evidence type="ECO:0000313" key="2">
    <source>
        <dbReference type="EMBL" id="GMT14661.1"/>
    </source>
</evidence>
<evidence type="ECO:0000256" key="1">
    <source>
        <dbReference type="SAM" id="MobiDB-lite"/>
    </source>
</evidence>